<dbReference type="GO" id="GO:0005829">
    <property type="term" value="C:cytosol"/>
    <property type="evidence" value="ECO:0007669"/>
    <property type="project" value="TreeGrafter"/>
</dbReference>
<dbReference type="GO" id="GO:0006749">
    <property type="term" value="P:glutathione metabolic process"/>
    <property type="evidence" value="ECO:0007669"/>
    <property type="project" value="TreeGrafter"/>
</dbReference>
<evidence type="ECO:0000259" key="2">
    <source>
        <dbReference type="Pfam" id="PF02538"/>
    </source>
</evidence>
<accession>A0A7S8HCI3</accession>
<feature type="compositionally biased region" description="Basic and acidic residues" evidence="1">
    <location>
        <begin position="530"/>
        <end position="547"/>
    </location>
</feature>
<reference evidence="3 4" key="1">
    <citation type="submission" date="2020-06" db="EMBL/GenBank/DDBJ databases">
        <title>Genome sequence of 2 isolates from Red Sea Mangroves.</title>
        <authorList>
            <person name="Sefrji F."/>
            <person name="Michoud G."/>
            <person name="Merlino G."/>
            <person name="Daffonchio D."/>
        </authorList>
    </citation>
    <scope>NUCLEOTIDE SEQUENCE [LARGE SCALE GENOMIC DNA]</scope>
    <source>
        <strain evidence="3 4">R1DC25</strain>
    </source>
</reference>
<evidence type="ECO:0000256" key="1">
    <source>
        <dbReference type="SAM" id="MobiDB-lite"/>
    </source>
</evidence>
<dbReference type="EMBL" id="CP058214">
    <property type="protein sequence ID" value="QPC43273.1"/>
    <property type="molecule type" value="Genomic_DNA"/>
</dbReference>
<evidence type="ECO:0000313" key="4">
    <source>
        <dbReference type="Proteomes" id="UP000593594"/>
    </source>
</evidence>
<dbReference type="AlphaFoldDB" id="A0A7S8HCI3"/>
<dbReference type="GO" id="GO:0017168">
    <property type="term" value="F:5-oxoprolinase (ATP-hydrolyzing) activity"/>
    <property type="evidence" value="ECO:0007669"/>
    <property type="project" value="TreeGrafter"/>
</dbReference>
<keyword evidence="4" id="KW-1185">Reference proteome</keyword>
<dbReference type="PANTHER" id="PTHR11365:SF23">
    <property type="entry name" value="HYPOTHETICAL 5-OXOPROLINASE (EUROFUNG)-RELATED"/>
    <property type="match status" value="1"/>
</dbReference>
<dbReference type="PANTHER" id="PTHR11365">
    <property type="entry name" value="5-OXOPROLINASE RELATED"/>
    <property type="match status" value="1"/>
</dbReference>
<evidence type="ECO:0000313" key="3">
    <source>
        <dbReference type="EMBL" id="QPC43273.1"/>
    </source>
</evidence>
<dbReference type="InterPro" id="IPR045079">
    <property type="entry name" value="Oxoprolinase-like"/>
</dbReference>
<protein>
    <submittedName>
        <fullName evidence="3">Hydantoinase B/oxoprolinase family protein</fullName>
    </submittedName>
</protein>
<sequence>MTDSPKLDPVTLEIIGNGLRSVTDESFIALMRSSFSTNIKERRDHSTAICDLDGRLIAQADQALPIHLASMIGLMKALLSRYDVASMEDGDIFVANDPHVAGGTHLPDINMAMPVFVDGEPIAFVCNIAHHADVGGTVPGSMAGGLSEIYQEGLRIPVLKLYRAGELQGDLLDLMLLNMRVPAERRGDLNAQIAACRLGRTRLLELVERFGREAVAGSFDEIVSRTEARMRSAVAALPDGEWRFEDVMDDDGLGTVDVAIRLRITKSGDGILFDFDGTDPQVKGNINTTLNAAQSAVCYAMKALLDPDAPNNQGVIDVLRVEVPEGTLVNCRPPAPVAARANTCQRIIDVVIGAMAEVLPDRVIGAANGANTTAVFAGVDPRTGEPYVYLETLGGGMGARNDRDGKDGVQVHITNTSNLPVEAIEMEYPLRVESYGFVEDSGGAGRWRGGMGLRRRIRPVGRDCVFNGAGERFRNRPWGVFGGQPGGSGRFVQETDGGEPVTLPIKPSGVALAPDQCIVVETPGAGGYGDPRERSAEARDEDRRSGKFSEAYMARHYGEAGSPEE</sequence>
<organism evidence="3 4">
    <name type="scientific">Kaustia mangrovi</name>
    <dbReference type="NCBI Taxonomy" id="2593653"/>
    <lineage>
        <taxon>Bacteria</taxon>
        <taxon>Pseudomonadati</taxon>
        <taxon>Pseudomonadota</taxon>
        <taxon>Alphaproteobacteria</taxon>
        <taxon>Hyphomicrobiales</taxon>
        <taxon>Parvibaculaceae</taxon>
        <taxon>Kaustia</taxon>
    </lineage>
</organism>
<feature type="domain" description="Hydantoinase B/oxoprolinase" evidence="2">
    <location>
        <begin position="8"/>
        <end position="531"/>
    </location>
</feature>
<dbReference type="InterPro" id="IPR003692">
    <property type="entry name" value="Hydantoinase_B"/>
</dbReference>
<proteinExistence type="predicted"/>
<dbReference type="Pfam" id="PF02538">
    <property type="entry name" value="Hydantoinase_B"/>
    <property type="match status" value="1"/>
</dbReference>
<dbReference type="Proteomes" id="UP000593594">
    <property type="component" value="Chromosome"/>
</dbReference>
<name>A0A7S8HCI3_9HYPH</name>
<dbReference type="RefSeq" id="WP_213160635.1">
    <property type="nucleotide sequence ID" value="NZ_CP058214.1"/>
</dbReference>
<dbReference type="KEGG" id="kmn:HW532_11560"/>
<gene>
    <name evidence="3" type="ORF">HW532_11560</name>
</gene>
<feature type="region of interest" description="Disordered" evidence="1">
    <location>
        <begin position="522"/>
        <end position="565"/>
    </location>
</feature>